<feature type="region of interest" description="Disordered" evidence="3">
    <location>
        <begin position="335"/>
        <end position="368"/>
    </location>
</feature>
<evidence type="ECO:0000256" key="3">
    <source>
        <dbReference type="SAM" id="MobiDB-lite"/>
    </source>
</evidence>
<dbReference type="Pfam" id="PF07727">
    <property type="entry name" value="RVT_2"/>
    <property type="match status" value="2"/>
</dbReference>
<keyword evidence="1" id="KW-0863">Zinc-finger</keyword>
<dbReference type="PROSITE" id="PS50158">
    <property type="entry name" value="ZF_CCHC"/>
    <property type="match status" value="1"/>
</dbReference>
<dbReference type="SUPFAM" id="SSF57756">
    <property type="entry name" value="Retrovirus zinc finger-like domains"/>
    <property type="match status" value="1"/>
</dbReference>
<dbReference type="EMBL" id="BKCJ010001494">
    <property type="protein sequence ID" value="GEU41870.1"/>
    <property type="molecule type" value="Genomic_DNA"/>
</dbReference>
<feature type="compositionally biased region" description="Basic and acidic residues" evidence="3">
    <location>
        <begin position="849"/>
        <end position="886"/>
    </location>
</feature>
<keyword evidence="1" id="KW-0479">Metal-binding</keyword>
<keyword evidence="5" id="KW-0695">RNA-directed DNA polymerase</keyword>
<proteinExistence type="predicted"/>
<accession>A0A6L2JYX8</accession>
<dbReference type="PANTHER" id="PTHR11439">
    <property type="entry name" value="GAG-POL-RELATED RETROTRANSPOSON"/>
    <property type="match status" value="1"/>
</dbReference>
<organism evidence="5">
    <name type="scientific">Tanacetum cinerariifolium</name>
    <name type="common">Dalmatian daisy</name>
    <name type="synonym">Chrysanthemum cinerariifolium</name>
    <dbReference type="NCBI Taxonomy" id="118510"/>
    <lineage>
        <taxon>Eukaryota</taxon>
        <taxon>Viridiplantae</taxon>
        <taxon>Streptophyta</taxon>
        <taxon>Embryophyta</taxon>
        <taxon>Tracheophyta</taxon>
        <taxon>Spermatophyta</taxon>
        <taxon>Magnoliopsida</taxon>
        <taxon>eudicotyledons</taxon>
        <taxon>Gunneridae</taxon>
        <taxon>Pentapetalae</taxon>
        <taxon>asterids</taxon>
        <taxon>campanulids</taxon>
        <taxon>Asterales</taxon>
        <taxon>Asteraceae</taxon>
        <taxon>Asteroideae</taxon>
        <taxon>Anthemideae</taxon>
        <taxon>Anthemidinae</taxon>
        <taxon>Tanacetum</taxon>
    </lineage>
</organism>
<feature type="compositionally biased region" description="Basic and acidic residues" evidence="3">
    <location>
        <begin position="353"/>
        <end position="363"/>
    </location>
</feature>
<evidence type="ECO:0000313" key="5">
    <source>
        <dbReference type="EMBL" id="GEU41870.1"/>
    </source>
</evidence>
<keyword evidence="5" id="KW-0548">Nucleotidyltransferase</keyword>
<feature type="region of interest" description="Disordered" evidence="3">
    <location>
        <begin position="832"/>
        <end position="919"/>
    </location>
</feature>
<feature type="compositionally biased region" description="Basic and acidic residues" evidence="3">
    <location>
        <begin position="1621"/>
        <end position="1630"/>
    </location>
</feature>
<dbReference type="GO" id="GO:0008270">
    <property type="term" value="F:zinc ion binding"/>
    <property type="evidence" value="ECO:0007669"/>
    <property type="project" value="UniProtKB-KW"/>
</dbReference>
<dbReference type="SMART" id="SM00343">
    <property type="entry name" value="ZnF_C2HC"/>
    <property type="match status" value="1"/>
</dbReference>
<comment type="caution">
    <text evidence="5">The sequence shown here is derived from an EMBL/GenBank/DDBJ whole genome shotgun (WGS) entry which is preliminary data.</text>
</comment>
<sequence>MYSGHLEEIALTGLAKEATALVKKISEAHALVSYIHKQRRTNHKDYKNCLFAYFLSQMEPKKKVWRLVDLLYEKKAIGTKWVYRNKKDERSIVVRIKARLVAQGRGKEERIDYDEVFALVARIEAIRIFLASASFMGFIVYQMDDQHPSMLVGRVCVSTRREGLDKGYNRFQRLLSLLKVHGADDMYNNLKVYEADIKGSFGSSSNSQDVTFISAESTSSTNELNATYSVSTATGHSSQAQGSLSYDDELMFSCFTNQFSTLQLDNEDLEQTNQDDLEEMDLKWQVAMLSMRVERFFKKTMRKLEFNGKEPVGFDKTNVECFNCHRRGHFARDCRSARNSGNRSRDAGNAGYRGRDNGKRPAKEEDEQALVVQDGLEKEVTKTVFNNCSSDKENSLTNDRFKKGDGYHAVPPPLTGNYMSPKPDLSFAGLDDSIYKFKISETVASLTKDEKDALETSIAYVERPKEDRSNALLIQDWDTDSVFRPEPILAKIDFVKADASVKHVKPVESIKHNEKITQKLGLGFGFIKKACFVCGSMSRLIKDYTFHEDRMAKKSVLPNNRVKGTGHKESRPVWNNVQRINHQNKFAPTAVFTRSGRIPLSAAKPKAAASTSTAKPVNTAGPKQSVNFSKSRSTFHTSHSPTRMSFYNATAHPRRNSTERVNTTGSKAVSAVKGNRVTAVKTSTGCVWRPRVNEIDQLSKDNRWICTCVDYVDPQGRLKALVTKTHNKTPYELLNGRTPRLYFMRPFGCLVTILNTLDPLGKFKGKVDEGFLVEYSVTSKDVRVFNTKIRKVEENLHVKFLENKPNVAGTGPNWLFDIGSLTNSKNYIPVSIGNRTDKNAGPQDTNGNADDKAKDDKPKDDTGSKTVEEPVNKEDQAYRYELDRLMSQETEPSDAANSLRKDNPVNYASPSGTFSVGGPSSPHPDAFIPANTILHVNQDDSQILDLEDTIELQSIGHGQKERIDYDEVFAPVARIEAIRIFLAFASFMGFSVYQIGVKSAFLYGTIKELVYVCQPSGFIDPQFPNKVYKVDKALYGLHQAPRAWYETLSTFLLQNGYSRETIDKTSFIKKEKYDIMLVQVFVDDIIFGSTKKSLYSTPIETHKSLVKDKEAADVDVHLYRSMIGSLMYLTASRPGIMCAVYACSRFQVTPKLSHLHAVKRIFRYLKCQPKLVLWYPRDSPFDLEAYSDSAYAGANLNRKSTTRGRQFLGRRLISWQCKKQTIVATSTTKVETEANAEFHQIVDFLSTCLINYALTVSLTIYASYIEQFWNTATSKIVNSVKQIHAIVDGKAVVISESLVRSDLLFNDEDGGGDSVERAITTDASLVTAQDNDNITKTQSTTMSNDLISQEIGSGDRPRCQETTLRDTDAQTRRLEKKRKARTSQPVKRRLFKGRVETSSDKSLEVIVEDKGSGEKGGGTADQVSTARPEVSTASVLMNLRSEKAKVKKVAFRDVEEPPRLTRSTSTLQLLPTIDPKDKGKGVLVKEEPEKLEKVKRRDQGLAQIKSDAEFAQRIYKEELAELDRAQKEKQKQKEVTIATLTKELDEIQARMDVDHELAKKQLAAERVEAIRNKSPTRTQIRNMMITYLKHMEPESKGKKGKRIKRVADSALKQKSSKKQKMMQEQESTKSDEEELA</sequence>
<gene>
    <name evidence="5" type="ORF">Tci_013848</name>
</gene>
<feature type="region of interest" description="Disordered" evidence="3">
    <location>
        <begin position="1590"/>
        <end position="1636"/>
    </location>
</feature>
<reference evidence="5" key="1">
    <citation type="journal article" date="2019" name="Sci. Rep.">
        <title>Draft genome of Tanacetum cinerariifolium, the natural source of mosquito coil.</title>
        <authorList>
            <person name="Yamashiro T."/>
            <person name="Shiraishi A."/>
            <person name="Satake H."/>
            <person name="Nakayama K."/>
        </authorList>
    </citation>
    <scope>NUCLEOTIDE SEQUENCE</scope>
</reference>
<keyword evidence="1" id="KW-0862">Zinc</keyword>
<feature type="domain" description="CCHC-type" evidence="4">
    <location>
        <begin position="321"/>
        <end position="336"/>
    </location>
</feature>
<keyword evidence="2" id="KW-0175">Coiled coil</keyword>
<evidence type="ECO:0000256" key="1">
    <source>
        <dbReference type="PROSITE-ProRule" id="PRU00047"/>
    </source>
</evidence>
<dbReference type="GO" id="GO:0003964">
    <property type="term" value="F:RNA-directed DNA polymerase activity"/>
    <property type="evidence" value="ECO:0007669"/>
    <property type="project" value="UniProtKB-KW"/>
</dbReference>
<protein>
    <submittedName>
        <fullName evidence="5">Ribonuclease H-like domain, reverse transcriptase, RNA-dependent DNA polymerase</fullName>
    </submittedName>
</protein>
<dbReference type="GO" id="GO:0003676">
    <property type="term" value="F:nucleic acid binding"/>
    <property type="evidence" value="ECO:0007669"/>
    <property type="project" value="InterPro"/>
</dbReference>
<dbReference type="InterPro" id="IPR001878">
    <property type="entry name" value="Znf_CCHC"/>
</dbReference>
<dbReference type="SUPFAM" id="SSF56672">
    <property type="entry name" value="DNA/RNA polymerases"/>
    <property type="match status" value="1"/>
</dbReference>
<dbReference type="Gene3D" id="4.10.60.10">
    <property type="entry name" value="Zinc finger, CCHC-type"/>
    <property type="match status" value="1"/>
</dbReference>
<dbReference type="InterPro" id="IPR036875">
    <property type="entry name" value="Znf_CCHC_sf"/>
</dbReference>
<name>A0A6L2JYX8_TANCI</name>
<keyword evidence="5" id="KW-0808">Transferase</keyword>
<dbReference type="InterPro" id="IPR013103">
    <property type="entry name" value="RVT_2"/>
</dbReference>
<dbReference type="PANTHER" id="PTHR11439:SF495">
    <property type="entry name" value="REVERSE TRANSCRIPTASE, RNA-DEPENDENT DNA POLYMERASE-RELATED"/>
    <property type="match status" value="1"/>
</dbReference>
<evidence type="ECO:0000256" key="2">
    <source>
        <dbReference type="SAM" id="Coils"/>
    </source>
</evidence>
<feature type="compositionally biased region" description="Polar residues" evidence="3">
    <location>
        <begin position="621"/>
        <end position="643"/>
    </location>
</feature>
<feature type="region of interest" description="Disordered" evidence="3">
    <location>
        <begin position="609"/>
        <end position="643"/>
    </location>
</feature>
<dbReference type="InterPro" id="IPR043502">
    <property type="entry name" value="DNA/RNA_pol_sf"/>
</dbReference>
<evidence type="ECO:0000259" key="4">
    <source>
        <dbReference type="PROSITE" id="PS50158"/>
    </source>
</evidence>
<feature type="coiled-coil region" evidence="2">
    <location>
        <begin position="1508"/>
        <end position="1550"/>
    </location>
</feature>